<dbReference type="Proteomes" id="UP001154420">
    <property type="component" value="Unassembled WGS sequence"/>
</dbReference>
<dbReference type="OrthoDB" id="2045334at2"/>
<comment type="caution">
    <text evidence="1">The sequence shown here is derived from an EMBL/GenBank/DDBJ whole genome shotgun (WGS) entry which is preliminary data.</text>
</comment>
<keyword evidence="2" id="KW-1185">Reference proteome</keyword>
<dbReference type="Gene3D" id="1.10.246.150">
    <property type="match status" value="1"/>
</dbReference>
<dbReference type="EMBL" id="QZDT01000017">
    <property type="protein sequence ID" value="NBJ93208.1"/>
    <property type="molecule type" value="Genomic_DNA"/>
</dbReference>
<reference evidence="1" key="1">
    <citation type="submission" date="2018-09" db="EMBL/GenBank/DDBJ databases">
        <title>Murine metabolic-syndrome-specific gut microbial biobank.</title>
        <authorList>
            <person name="Liu C."/>
        </authorList>
    </citation>
    <scope>NUCLEOTIDE SEQUENCE</scope>
    <source>
        <strain evidence="1">D42-62</strain>
    </source>
</reference>
<evidence type="ECO:0000313" key="2">
    <source>
        <dbReference type="Proteomes" id="UP001154420"/>
    </source>
</evidence>
<accession>A0A9X5BGF4</accession>
<dbReference type="InterPro" id="IPR053746">
    <property type="entry name" value="Viral_HT_Connector_Assembly"/>
</dbReference>
<name>A0A9X5BGF4_9FIRM</name>
<evidence type="ECO:0000313" key="1">
    <source>
        <dbReference type="EMBL" id="NBJ93208.1"/>
    </source>
</evidence>
<sequence length="175" mass="19607">MVVKAETLLSMDEFEGMDENALSMKLEAVESLIRSYTNNNFQNRAMRIEAPASQGLLLGRSPFFKVGDTVQISQSKVNDGLYVITGIDADSITVNKELFDAPSNRVTKIIYPADVQKGVIDLMLWEKGSRQKVGIKSETLSRHSVTYYDQDSSNQVMGYPVSLLGFLKPYIKPRF</sequence>
<dbReference type="RefSeq" id="WP_160560333.1">
    <property type="nucleotide sequence ID" value="NZ_QZDT01000017.1"/>
</dbReference>
<proteinExistence type="predicted"/>
<protein>
    <submittedName>
        <fullName evidence="1">Uncharacterized protein</fullName>
    </submittedName>
</protein>
<gene>
    <name evidence="1" type="ORF">D5281_11530</name>
</gene>
<organism evidence="1 2">
    <name type="scientific">Parablautia muri</name>
    <dbReference type="NCBI Taxonomy" id="2320879"/>
    <lineage>
        <taxon>Bacteria</taxon>
        <taxon>Bacillati</taxon>
        <taxon>Bacillota</taxon>
        <taxon>Clostridia</taxon>
        <taxon>Lachnospirales</taxon>
        <taxon>Lachnospiraceae</taxon>
        <taxon>Parablautia</taxon>
    </lineage>
</organism>
<dbReference type="AlphaFoldDB" id="A0A9X5BGF4"/>